<proteinExistence type="predicted"/>
<organism evidence="1">
    <name type="scientific">marine sediment metagenome</name>
    <dbReference type="NCBI Taxonomy" id="412755"/>
    <lineage>
        <taxon>unclassified sequences</taxon>
        <taxon>metagenomes</taxon>
        <taxon>ecological metagenomes</taxon>
    </lineage>
</organism>
<reference evidence="1" key="1">
    <citation type="journal article" date="2015" name="Nature">
        <title>Complex archaea that bridge the gap between prokaryotes and eukaryotes.</title>
        <authorList>
            <person name="Spang A."/>
            <person name="Saw J.H."/>
            <person name="Jorgensen S.L."/>
            <person name="Zaremba-Niedzwiedzka K."/>
            <person name="Martijn J."/>
            <person name="Lind A.E."/>
            <person name="van Eijk R."/>
            <person name="Schleper C."/>
            <person name="Guy L."/>
            <person name="Ettema T.J."/>
        </authorList>
    </citation>
    <scope>NUCLEOTIDE SEQUENCE</scope>
</reference>
<accession>A0A0F9SRT4</accession>
<dbReference type="AlphaFoldDB" id="A0A0F9SRT4"/>
<sequence>MMAFSDCGSQQGTYSKPIVICSHSNFCKEGEADCPHKAPHKIKYRQSDYVGCDPCVCRLTGYRVQCKQEL</sequence>
<gene>
    <name evidence="1" type="ORF">LCGC14_0819770</name>
</gene>
<dbReference type="EMBL" id="LAZR01002298">
    <property type="protein sequence ID" value="KKN31853.1"/>
    <property type="molecule type" value="Genomic_DNA"/>
</dbReference>
<evidence type="ECO:0000313" key="1">
    <source>
        <dbReference type="EMBL" id="KKN31853.1"/>
    </source>
</evidence>
<name>A0A0F9SRT4_9ZZZZ</name>
<protein>
    <submittedName>
        <fullName evidence="1">Uncharacterized protein</fullName>
    </submittedName>
</protein>
<comment type="caution">
    <text evidence="1">The sequence shown here is derived from an EMBL/GenBank/DDBJ whole genome shotgun (WGS) entry which is preliminary data.</text>
</comment>